<dbReference type="Proteomes" id="UP000324974">
    <property type="component" value="Chromosome"/>
</dbReference>
<protein>
    <submittedName>
        <fullName evidence="3">Alcohol dehydrogenase</fullName>
    </submittedName>
</protein>
<dbReference type="KEGG" id="lrs:PX52LOC_05276"/>
<evidence type="ECO:0000256" key="1">
    <source>
        <dbReference type="SAM" id="Phobius"/>
    </source>
</evidence>
<dbReference type="EMBL" id="CP042425">
    <property type="protein sequence ID" value="QEL18258.1"/>
    <property type="molecule type" value="Genomic_DNA"/>
</dbReference>
<dbReference type="SUPFAM" id="SSF50998">
    <property type="entry name" value="Quinoprotein alcohol dehydrogenase-like"/>
    <property type="match status" value="1"/>
</dbReference>
<dbReference type="OrthoDB" id="256964at2"/>
<proteinExistence type="predicted"/>
<keyword evidence="1" id="KW-0812">Transmembrane</keyword>
<keyword evidence="4" id="KW-1185">Reference proteome</keyword>
<keyword evidence="1" id="KW-1133">Transmembrane helix</keyword>
<sequence length="463" mass="50429">MANESHRSRSKWRIALVVIGMLGVGVAAGYLLLKRFPNAFDRESTDIAEIEKLKTAKLPDVTAAVASGWPQWRGPNRDGRAPAGAFRTNWDKRSPRELWSVPCKGGYSSCSVVDGLLYTASYDADAKTETVMCIDTATAVPLWEWGSPADYSAIAGGYRAGPRSTPTVHDSRVYFLGGTGQFICLEAKPTRGQPPKEFWRHDLLQEFGATLPQWGAASSPLIEGNLVIVQPGGKSGSVAAFDRVTGKKVWASGSNPNGYSSPIAATFNGVRVVLAMTGNALLGLRAADGEVLFTHPWVTQFEGNIATPIVVDDWVFISSSYGKGCALLHVEPEGEKMTAKPVYFRPGKLMRNHHATCVHKDGFLYGFDQNVFRCINLREGTEVWDGSGISQGCVILADKYLIGLTQDGTLFLAEATPESFHLIDKQEKVMKGSECWASPVLLDGRLYLRDNTRIVCFDVSPDS</sequence>
<gene>
    <name evidence="3" type="ORF">PX52LOC_05276</name>
</gene>
<keyword evidence="1" id="KW-0472">Membrane</keyword>
<dbReference type="InterPro" id="IPR011047">
    <property type="entry name" value="Quinoprotein_ADH-like_sf"/>
</dbReference>
<evidence type="ECO:0000259" key="2">
    <source>
        <dbReference type="Pfam" id="PF13360"/>
    </source>
</evidence>
<accession>A0A5C1AMX2</accession>
<dbReference type="PANTHER" id="PTHR34512">
    <property type="entry name" value="CELL SURFACE PROTEIN"/>
    <property type="match status" value="1"/>
</dbReference>
<dbReference type="InterPro" id="IPR002372">
    <property type="entry name" value="PQQ_rpt_dom"/>
</dbReference>
<evidence type="ECO:0000313" key="4">
    <source>
        <dbReference type="Proteomes" id="UP000324974"/>
    </source>
</evidence>
<dbReference type="InterPro" id="IPR015943">
    <property type="entry name" value="WD40/YVTN_repeat-like_dom_sf"/>
</dbReference>
<feature type="transmembrane region" description="Helical" evidence="1">
    <location>
        <begin position="12"/>
        <end position="33"/>
    </location>
</feature>
<dbReference type="AlphaFoldDB" id="A0A5C1AMX2"/>
<evidence type="ECO:0000313" key="3">
    <source>
        <dbReference type="EMBL" id="QEL18258.1"/>
    </source>
</evidence>
<dbReference type="RefSeq" id="WP_149112781.1">
    <property type="nucleotide sequence ID" value="NZ_CP042425.1"/>
</dbReference>
<feature type="domain" description="Pyrrolo-quinoline quinone repeat" evidence="2">
    <location>
        <begin position="130"/>
        <end position="384"/>
    </location>
</feature>
<dbReference type="PANTHER" id="PTHR34512:SF30">
    <property type="entry name" value="OUTER MEMBRANE PROTEIN ASSEMBLY FACTOR BAMB"/>
    <property type="match status" value="1"/>
</dbReference>
<dbReference type="Gene3D" id="2.130.10.10">
    <property type="entry name" value="YVTN repeat-like/Quinoprotein amine dehydrogenase"/>
    <property type="match status" value="2"/>
</dbReference>
<reference evidence="4" key="1">
    <citation type="submission" date="2019-08" db="EMBL/GenBank/DDBJ databases">
        <title>Limnoglobus roseus gen. nov., sp. nov., a novel freshwater planctomycete with a giant genome from the family Gemmataceae.</title>
        <authorList>
            <person name="Kulichevskaya I.S."/>
            <person name="Naumoff D.G."/>
            <person name="Miroshnikov K."/>
            <person name="Ivanova A."/>
            <person name="Philippov D.A."/>
            <person name="Hakobyan A."/>
            <person name="Rijpstra I.C."/>
            <person name="Sinninghe Damste J.S."/>
            <person name="Liesack W."/>
            <person name="Dedysh S.N."/>
        </authorList>
    </citation>
    <scope>NUCLEOTIDE SEQUENCE [LARGE SCALE GENOMIC DNA]</scope>
    <source>
        <strain evidence="4">PX52</strain>
    </source>
</reference>
<dbReference type="Pfam" id="PF13360">
    <property type="entry name" value="PQQ_2"/>
    <property type="match status" value="1"/>
</dbReference>
<name>A0A5C1AMX2_9BACT</name>
<organism evidence="3 4">
    <name type="scientific">Limnoglobus roseus</name>
    <dbReference type="NCBI Taxonomy" id="2598579"/>
    <lineage>
        <taxon>Bacteria</taxon>
        <taxon>Pseudomonadati</taxon>
        <taxon>Planctomycetota</taxon>
        <taxon>Planctomycetia</taxon>
        <taxon>Gemmatales</taxon>
        <taxon>Gemmataceae</taxon>
        <taxon>Limnoglobus</taxon>
    </lineage>
</organism>